<dbReference type="RefSeq" id="WP_184307160.1">
    <property type="nucleotide sequence ID" value="NZ_JACHEN010000001.1"/>
</dbReference>
<organism evidence="1 2">
    <name type="scientific">Anaerosolibacter carboniphilus</name>
    <dbReference type="NCBI Taxonomy" id="1417629"/>
    <lineage>
        <taxon>Bacteria</taxon>
        <taxon>Bacillati</taxon>
        <taxon>Bacillota</taxon>
        <taxon>Clostridia</taxon>
        <taxon>Peptostreptococcales</taxon>
        <taxon>Thermotaleaceae</taxon>
        <taxon>Anaerosolibacter</taxon>
    </lineage>
</organism>
<comment type="caution">
    <text evidence="1">The sequence shown here is derived from an EMBL/GenBank/DDBJ whole genome shotgun (WGS) entry which is preliminary data.</text>
</comment>
<evidence type="ECO:0000313" key="2">
    <source>
        <dbReference type="Proteomes" id="UP000579281"/>
    </source>
</evidence>
<dbReference type="Pfam" id="PF01546">
    <property type="entry name" value="Peptidase_M20"/>
    <property type="match status" value="1"/>
</dbReference>
<dbReference type="SUPFAM" id="SSF53187">
    <property type="entry name" value="Zn-dependent exopeptidases"/>
    <property type="match status" value="1"/>
</dbReference>
<accession>A0A841KV61</accession>
<dbReference type="Proteomes" id="UP000579281">
    <property type="component" value="Unassembled WGS sequence"/>
</dbReference>
<keyword evidence="2" id="KW-1185">Reference proteome</keyword>
<reference evidence="1 2" key="1">
    <citation type="submission" date="2020-08" db="EMBL/GenBank/DDBJ databases">
        <title>Genomic Encyclopedia of Type Strains, Phase IV (KMG-IV): sequencing the most valuable type-strain genomes for metagenomic binning, comparative biology and taxonomic classification.</title>
        <authorList>
            <person name="Goeker M."/>
        </authorList>
    </citation>
    <scope>NUCLEOTIDE SEQUENCE [LARGE SCALE GENOMIC DNA]</scope>
    <source>
        <strain evidence="1 2">DSM 103526</strain>
    </source>
</reference>
<dbReference type="Gene3D" id="3.40.630.10">
    <property type="entry name" value="Zn peptidases"/>
    <property type="match status" value="1"/>
</dbReference>
<dbReference type="PANTHER" id="PTHR43808:SF27">
    <property type="entry name" value="PROTEIN ROCB"/>
    <property type="match status" value="1"/>
</dbReference>
<evidence type="ECO:0000313" key="1">
    <source>
        <dbReference type="EMBL" id="MBB6214075.1"/>
    </source>
</evidence>
<dbReference type="GO" id="GO:0016787">
    <property type="term" value="F:hydrolase activity"/>
    <property type="evidence" value="ECO:0007669"/>
    <property type="project" value="InterPro"/>
</dbReference>
<dbReference type="AlphaFoldDB" id="A0A841KV61"/>
<dbReference type="InterPro" id="IPR050072">
    <property type="entry name" value="Peptidase_M20A"/>
</dbReference>
<dbReference type="InterPro" id="IPR002933">
    <property type="entry name" value="Peptidase_M20"/>
</dbReference>
<dbReference type="PIRSF" id="PIRSF010386">
    <property type="entry name" value="RocB"/>
    <property type="match status" value="1"/>
</dbReference>
<gene>
    <name evidence="1" type="ORF">HNQ80_000144</name>
</gene>
<dbReference type="EMBL" id="JACHEN010000001">
    <property type="protein sequence ID" value="MBB6214075.1"/>
    <property type="molecule type" value="Genomic_DNA"/>
</dbReference>
<name>A0A841KV61_9FIRM</name>
<proteinExistence type="predicted"/>
<sequence length="541" mass="61309">MKSNIYSTLLKLVQCPSITESPDEKNMAHVIYHILNEFPYFHDNPNHLVLHHIPEHDLYSIIALLKNPSPTKKTIILLSHFDVVAVDEYGYLKDYAFDPASLIKELHKVNLPDDARADLDSGDWLFGRGTMDMKCGLAIEIELLRYYAIHPEKLDCNLLLLAVPDEEGNSRGMLGSSSKLLALADAHDLDYRLVINTEPFFPLYTGDTKKYLYTGSIGKLLPMIYCAGKEAHVGEPYSGLNPNLILSEINRRIEANAQFCESWGSFVTPPPSCLKQKDLKDSYSVQIPRAAVAYYNWMILRDTPQIILDKLKKVAEEAIASVLDERAKQVTAYLSKSSYPLQIPPWKVEVKTYEEVYQRALETHGDVLIQYLNQKIPQWIEAGVKDERELTIKIVDATYAYYPEKNPLIILLFAPPYYPSCFNEGLTNDEAAALALVDELIAYAQSEFDTTLEPCAFFPGLSDNSYFGVKNGQSIVHEFKPNMPLWGISYDLPIDTLEKLNVPVINISTLGKDPHKYTERLNLPYSLTVTPAMMMKVLEKR</sequence>
<protein>
    <submittedName>
        <fullName evidence="1">Arginine utilization protein RocB</fullName>
    </submittedName>
</protein>
<dbReference type="InterPro" id="IPR012166">
    <property type="entry name" value="Uncharacterised_RocB"/>
</dbReference>
<dbReference type="PANTHER" id="PTHR43808">
    <property type="entry name" value="ACETYLORNITHINE DEACETYLASE"/>
    <property type="match status" value="1"/>
</dbReference>